<dbReference type="OrthoDB" id="8954335at2759"/>
<dbReference type="AlphaFoldDB" id="A0A0C3EEJ9"/>
<dbReference type="Proteomes" id="UP000053989">
    <property type="component" value="Unassembled WGS sequence"/>
</dbReference>
<proteinExistence type="predicted"/>
<evidence type="ECO:0000259" key="1">
    <source>
        <dbReference type="Pfam" id="PF01926"/>
    </source>
</evidence>
<protein>
    <recommendedName>
        <fullName evidence="1">G domain-containing protein</fullName>
    </recommendedName>
</protein>
<dbReference type="CDD" id="cd00882">
    <property type="entry name" value="Ras_like_GTPase"/>
    <property type="match status" value="1"/>
</dbReference>
<feature type="domain" description="G" evidence="1">
    <location>
        <begin position="10"/>
        <end position="137"/>
    </location>
</feature>
<dbReference type="Gene3D" id="3.40.50.300">
    <property type="entry name" value="P-loop containing nucleotide triphosphate hydrolases"/>
    <property type="match status" value="1"/>
</dbReference>
<dbReference type="InterPro" id="IPR006073">
    <property type="entry name" value="GTP-bd"/>
</dbReference>
<keyword evidence="3" id="KW-1185">Reference proteome</keyword>
<dbReference type="STRING" id="1036808.A0A0C3EEJ9"/>
<gene>
    <name evidence="2" type="ORF">SCLCIDRAFT_1211117</name>
</gene>
<name>A0A0C3EEJ9_9AGAM</name>
<evidence type="ECO:0000313" key="2">
    <source>
        <dbReference type="EMBL" id="KIM66719.1"/>
    </source>
</evidence>
<dbReference type="InterPro" id="IPR027417">
    <property type="entry name" value="P-loop_NTPase"/>
</dbReference>
<dbReference type="HOGENOM" id="CLU_050405_0_0_1"/>
<dbReference type="EMBL" id="KN822016">
    <property type="protein sequence ID" value="KIM66719.1"/>
    <property type="molecule type" value="Genomic_DNA"/>
</dbReference>
<reference evidence="2 3" key="1">
    <citation type="submission" date="2014-04" db="EMBL/GenBank/DDBJ databases">
        <authorList>
            <consortium name="DOE Joint Genome Institute"/>
            <person name="Kuo A."/>
            <person name="Kohler A."/>
            <person name="Nagy L.G."/>
            <person name="Floudas D."/>
            <person name="Copeland A."/>
            <person name="Barry K.W."/>
            <person name="Cichocki N."/>
            <person name="Veneault-Fourrey C."/>
            <person name="LaButti K."/>
            <person name="Lindquist E.A."/>
            <person name="Lipzen A."/>
            <person name="Lundell T."/>
            <person name="Morin E."/>
            <person name="Murat C."/>
            <person name="Sun H."/>
            <person name="Tunlid A."/>
            <person name="Henrissat B."/>
            <person name="Grigoriev I.V."/>
            <person name="Hibbett D.S."/>
            <person name="Martin F."/>
            <person name="Nordberg H.P."/>
            <person name="Cantor M.N."/>
            <person name="Hua S.X."/>
        </authorList>
    </citation>
    <scope>NUCLEOTIDE SEQUENCE [LARGE SCALE GENOMIC DNA]</scope>
    <source>
        <strain evidence="2 3">Foug A</strain>
    </source>
</reference>
<sequence>MPLPKDPLNVLIVGEIGVGKSSIVNLIARKSLVQDSPDSMVCTKKTTDYDMPANSEIPLNVWEVAGFNQPRDGNSPTEKDVSALDVDLGTILARDRAAVDIVLFCIRGERVRVITTKVFDFVRELFEGQVPIVLVINHLENEKVMEEWWARNKEGLRERGIIGTEHVCVTGRPGHSKYEQSHKALLKILRTNYATRRTKSLESIFIEYVRRNLNQRRKLAVKTLVKRYKLDKRTAKQLVDSVFPPKQRRWYSKLKLW</sequence>
<reference evidence="3" key="2">
    <citation type="submission" date="2015-01" db="EMBL/GenBank/DDBJ databases">
        <title>Evolutionary Origins and Diversification of the Mycorrhizal Mutualists.</title>
        <authorList>
            <consortium name="DOE Joint Genome Institute"/>
            <consortium name="Mycorrhizal Genomics Consortium"/>
            <person name="Kohler A."/>
            <person name="Kuo A."/>
            <person name="Nagy L.G."/>
            <person name="Floudas D."/>
            <person name="Copeland A."/>
            <person name="Barry K.W."/>
            <person name="Cichocki N."/>
            <person name="Veneault-Fourrey C."/>
            <person name="LaButti K."/>
            <person name="Lindquist E.A."/>
            <person name="Lipzen A."/>
            <person name="Lundell T."/>
            <person name="Morin E."/>
            <person name="Murat C."/>
            <person name="Riley R."/>
            <person name="Ohm R."/>
            <person name="Sun H."/>
            <person name="Tunlid A."/>
            <person name="Henrissat B."/>
            <person name="Grigoriev I.V."/>
            <person name="Hibbett D.S."/>
            <person name="Martin F."/>
        </authorList>
    </citation>
    <scope>NUCLEOTIDE SEQUENCE [LARGE SCALE GENOMIC DNA]</scope>
    <source>
        <strain evidence="3">Foug A</strain>
    </source>
</reference>
<accession>A0A0C3EEJ9</accession>
<dbReference type="Pfam" id="PF01926">
    <property type="entry name" value="MMR_HSR1"/>
    <property type="match status" value="1"/>
</dbReference>
<organism evidence="2 3">
    <name type="scientific">Scleroderma citrinum Foug A</name>
    <dbReference type="NCBI Taxonomy" id="1036808"/>
    <lineage>
        <taxon>Eukaryota</taxon>
        <taxon>Fungi</taxon>
        <taxon>Dikarya</taxon>
        <taxon>Basidiomycota</taxon>
        <taxon>Agaricomycotina</taxon>
        <taxon>Agaricomycetes</taxon>
        <taxon>Agaricomycetidae</taxon>
        <taxon>Boletales</taxon>
        <taxon>Sclerodermatineae</taxon>
        <taxon>Sclerodermataceae</taxon>
        <taxon>Scleroderma</taxon>
    </lineage>
</organism>
<dbReference type="InParanoid" id="A0A0C3EEJ9"/>
<evidence type="ECO:0000313" key="3">
    <source>
        <dbReference type="Proteomes" id="UP000053989"/>
    </source>
</evidence>
<dbReference type="SUPFAM" id="SSF52540">
    <property type="entry name" value="P-loop containing nucleoside triphosphate hydrolases"/>
    <property type="match status" value="1"/>
</dbReference>
<dbReference type="GO" id="GO:0005525">
    <property type="term" value="F:GTP binding"/>
    <property type="evidence" value="ECO:0007669"/>
    <property type="project" value="InterPro"/>
</dbReference>